<dbReference type="InterPro" id="IPR011601">
    <property type="entry name" value="MurB_C"/>
</dbReference>
<keyword evidence="8 20" id="KW-0963">Cytoplasm</keyword>
<dbReference type="NCBIfam" id="TIGR00179">
    <property type="entry name" value="murB"/>
    <property type="match status" value="1"/>
</dbReference>
<keyword evidence="11 20" id="KW-0274">FAD</keyword>
<dbReference type="InterPro" id="IPR016167">
    <property type="entry name" value="FAD-bd_PCMH_sub1"/>
</dbReference>
<evidence type="ECO:0000256" key="19">
    <source>
        <dbReference type="ARBA" id="ARBA00048914"/>
    </source>
</evidence>
<evidence type="ECO:0000256" key="18">
    <source>
        <dbReference type="ARBA" id="ARBA00031026"/>
    </source>
</evidence>
<dbReference type="SUPFAM" id="SSF56176">
    <property type="entry name" value="FAD-binding/transporter-associated domain-like"/>
    <property type="match status" value="1"/>
</dbReference>
<dbReference type="GO" id="GO:0071555">
    <property type="term" value="P:cell wall organization"/>
    <property type="evidence" value="ECO:0007669"/>
    <property type="project" value="UniProtKB-KW"/>
</dbReference>
<keyword evidence="14 20" id="KW-0573">Peptidoglycan synthesis</keyword>
<evidence type="ECO:0000256" key="1">
    <source>
        <dbReference type="ARBA" id="ARBA00001974"/>
    </source>
</evidence>
<evidence type="ECO:0000313" key="22">
    <source>
        <dbReference type="EMBL" id="GAD78154.1"/>
    </source>
</evidence>
<evidence type="ECO:0000256" key="16">
    <source>
        <dbReference type="ARBA" id="ARBA00023306"/>
    </source>
</evidence>
<gene>
    <name evidence="20 22" type="primary">murB</name>
    <name evidence="22" type="ORF">VAZ01S_134_00030</name>
</gene>
<evidence type="ECO:0000256" key="12">
    <source>
        <dbReference type="ARBA" id="ARBA00022857"/>
    </source>
</evidence>
<dbReference type="Pfam" id="PF01565">
    <property type="entry name" value="FAD_binding_4"/>
    <property type="match status" value="1"/>
</dbReference>
<comment type="catalytic activity">
    <reaction evidence="19 20">
        <text>UDP-N-acetyl-alpha-D-muramate + NADP(+) = UDP-N-acetyl-3-O-(1-carboxyvinyl)-alpha-D-glucosamine + NADPH + H(+)</text>
        <dbReference type="Rhea" id="RHEA:12248"/>
        <dbReference type="ChEBI" id="CHEBI:15378"/>
        <dbReference type="ChEBI" id="CHEBI:57783"/>
        <dbReference type="ChEBI" id="CHEBI:58349"/>
        <dbReference type="ChEBI" id="CHEBI:68483"/>
        <dbReference type="ChEBI" id="CHEBI:70757"/>
        <dbReference type="EC" id="1.3.1.98"/>
    </reaction>
</comment>
<dbReference type="InterPro" id="IPR016169">
    <property type="entry name" value="FAD-bd_PCMH_sub2"/>
</dbReference>
<comment type="similarity">
    <text evidence="5 20">Belongs to the MurB family.</text>
</comment>
<dbReference type="Proteomes" id="UP000016567">
    <property type="component" value="Unassembled WGS sequence"/>
</dbReference>
<dbReference type="Pfam" id="PF02873">
    <property type="entry name" value="MurB_C"/>
    <property type="match status" value="1"/>
</dbReference>
<evidence type="ECO:0000256" key="4">
    <source>
        <dbReference type="ARBA" id="ARBA00004752"/>
    </source>
</evidence>
<keyword evidence="16 20" id="KW-0131">Cell cycle</keyword>
<keyword evidence="10 20" id="KW-0285">Flavoprotein</keyword>
<evidence type="ECO:0000256" key="5">
    <source>
        <dbReference type="ARBA" id="ARBA00010485"/>
    </source>
</evidence>
<dbReference type="PROSITE" id="PS51387">
    <property type="entry name" value="FAD_PCMH"/>
    <property type="match status" value="1"/>
</dbReference>
<proteinExistence type="inferred from homology"/>
<keyword evidence="17 20" id="KW-0961">Cell wall biogenesis/degradation</keyword>
<accession>U3C9X3</accession>
<keyword evidence="9 20" id="KW-0132">Cell division</keyword>
<dbReference type="GO" id="GO:0071949">
    <property type="term" value="F:FAD binding"/>
    <property type="evidence" value="ECO:0007669"/>
    <property type="project" value="InterPro"/>
</dbReference>
<organism evidence="22 23">
    <name type="scientific">Vibrio azureus NBRC 104587</name>
    <dbReference type="NCBI Taxonomy" id="1219077"/>
    <lineage>
        <taxon>Bacteria</taxon>
        <taxon>Pseudomonadati</taxon>
        <taxon>Pseudomonadota</taxon>
        <taxon>Gammaproteobacteria</taxon>
        <taxon>Vibrionales</taxon>
        <taxon>Vibrionaceae</taxon>
        <taxon>Vibrio</taxon>
    </lineage>
</organism>
<evidence type="ECO:0000256" key="9">
    <source>
        <dbReference type="ARBA" id="ARBA00022618"/>
    </source>
</evidence>
<dbReference type="PANTHER" id="PTHR21071:SF4">
    <property type="entry name" value="UDP-N-ACETYLENOLPYRUVOYLGLUCOSAMINE REDUCTASE"/>
    <property type="match status" value="1"/>
</dbReference>
<dbReference type="Gene3D" id="3.30.465.10">
    <property type="match status" value="1"/>
</dbReference>
<dbReference type="AlphaFoldDB" id="U3C9X3"/>
<evidence type="ECO:0000256" key="6">
    <source>
        <dbReference type="ARBA" id="ARBA00012518"/>
    </source>
</evidence>
<dbReference type="EC" id="1.3.1.98" evidence="6 20"/>
<dbReference type="InterPro" id="IPR003170">
    <property type="entry name" value="MurB"/>
</dbReference>
<evidence type="ECO:0000256" key="10">
    <source>
        <dbReference type="ARBA" id="ARBA00022630"/>
    </source>
</evidence>
<evidence type="ECO:0000256" key="13">
    <source>
        <dbReference type="ARBA" id="ARBA00022960"/>
    </source>
</evidence>
<evidence type="ECO:0000256" key="3">
    <source>
        <dbReference type="ARBA" id="ARBA00004496"/>
    </source>
</evidence>
<comment type="function">
    <text evidence="2 20">Cell wall formation.</text>
</comment>
<keyword evidence="15 20" id="KW-0560">Oxidoreductase</keyword>
<dbReference type="InterPro" id="IPR036635">
    <property type="entry name" value="MurB_C_sf"/>
</dbReference>
<dbReference type="InterPro" id="IPR036318">
    <property type="entry name" value="FAD-bd_PCMH-like_sf"/>
</dbReference>
<feature type="active site" evidence="20">
    <location>
        <position position="169"/>
    </location>
</feature>
<keyword evidence="23" id="KW-1185">Reference proteome</keyword>
<dbReference type="STRING" id="1219077.VAZ01S_134_00030"/>
<keyword evidence="13 20" id="KW-0133">Cell shape</keyword>
<feature type="active site" description="Proton donor" evidence="20">
    <location>
        <position position="239"/>
    </location>
</feature>
<dbReference type="GO" id="GO:0009252">
    <property type="term" value="P:peptidoglycan biosynthetic process"/>
    <property type="evidence" value="ECO:0007669"/>
    <property type="project" value="UniProtKB-UniRule"/>
</dbReference>
<evidence type="ECO:0000256" key="8">
    <source>
        <dbReference type="ARBA" id="ARBA00022490"/>
    </source>
</evidence>
<evidence type="ECO:0000256" key="7">
    <source>
        <dbReference type="ARBA" id="ARBA00015188"/>
    </source>
</evidence>
<reference evidence="22 23" key="1">
    <citation type="submission" date="2013-09" db="EMBL/GenBank/DDBJ databases">
        <title>Whole genome shotgun sequence of Vibrio azureus NBRC 104587.</title>
        <authorList>
            <person name="Isaki S."/>
            <person name="Hosoyama A."/>
            <person name="Numata M."/>
            <person name="Hashimoto M."/>
            <person name="Hosoyama Y."/>
            <person name="Tsuchikane K."/>
            <person name="Noguchi M."/>
            <person name="Hirakata S."/>
            <person name="Ichikawa N."/>
            <person name="Ohji S."/>
            <person name="Yamazoe A."/>
            <person name="Fujita N."/>
        </authorList>
    </citation>
    <scope>NUCLEOTIDE SEQUENCE [LARGE SCALE GENOMIC DNA]</scope>
    <source>
        <strain evidence="22 23">NBRC 104587</strain>
    </source>
</reference>
<evidence type="ECO:0000313" key="23">
    <source>
        <dbReference type="Proteomes" id="UP000016567"/>
    </source>
</evidence>
<keyword evidence="12 20" id="KW-0521">NADP</keyword>
<dbReference type="EMBL" id="BATL01000134">
    <property type="protein sequence ID" value="GAD78154.1"/>
    <property type="molecule type" value="Genomic_DNA"/>
</dbReference>
<dbReference type="PANTHER" id="PTHR21071">
    <property type="entry name" value="UDP-N-ACETYLENOLPYRUVOYLGLUCOSAMINE REDUCTASE"/>
    <property type="match status" value="1"/>
</dbReference>
<evidence type="ECO:0000256" key="11">
    <source>
        <dbReference type="ARBA" id="ARBA00022827"/>
    </source>
</evidence>
<comment type="caution">
    <text evidence="22">The sequence shown here is derived from an EMBL/GenBank/DDBJ whole genome shotgun (WGS) entry which is preliminary data.</text>
</comment>
<comment type="pathway">
    <text evidence="4 20">Cell wall biogenesis; peptidoglycan biosynthesis.</text>
</comment>
<dbReference type="SUPFAM" id="SSF56194">
    <property type="entry name" value="Uridine diphospho-N-Acetylenolpyruvylglucosamine reductase, MurB, C-terminal domain"/>
    <property type="match status" value="1"/>
</dbReference>
<dbReference type="GO" id="GO:0008762">
    <property type="term" value="F:UDP-N-acetylmuramate dehydrogenase activity"/>
    <property type="evidence" value="ECO:0007669"/>
    <property type="project" value="UniProtKB-UniRule"/>
</dbReference>
<comment type="cofactor">
    <cofactor evidence="1 20">
        <name>FAD</name>
        <dbReference type="ChEBI" id="CHEBI:57692"/>
    </cofactor>
</comment>
<sequence>MVLQIHMEIKEHASLKAFHTFGIEQTCDYLAVVESVDDVVKLFKSPKLQTIPKLFLGKGSNVLFTCPYQGVVIVNRLMGKSIQETETHYLLHVEGGEDWPSLVEWCVDKGMGGLENLALIPGCVGSAPIQNIGAYGQEFQNVCDYVDILDLQTFATQRMTAEDCHFGYRDSIFKQALLGQCFITGVGLKLSKKWQPLNQYGPLQTIAKEALSPRAIFERVCEIRKEKLPDPDRVGNAGSFFKNPVIEKDHYDQLKEQYADIVAYPSDAGIKVAAGWLIDQCGLKGVSVNGAQVHPQQALVLTNADNCSAEDIIHLASLVKRAVWNKYQIVLEHEVRFMGSTAETNLAKIEAV</sequence>
<dbReference type="Gene3D" id="3.90.78.10">
    <property type="entry name" value="UDP-N-acetylenolpyruvoylglucosamine reductase, C-terminal domain"/>
    <property type="match status" value="1"/>
</dbReference>
<evidence type="ECO:0000256" key="2">
    <source>
        <dbReference type="ARBA" id="ARBA00003921"/>
    </source>
</evidence>
<comment type="subcellular location">
    <subcellularLocation>
        <location evidence="3 20">Cytoplasm</location>
    </subcellularLocation>
</comment>
<feature type="active site" evidence="20">
    <location>
        <position position="334"/>
    </location>
</feature>
<dbReference type="HAMAP" id="MF_00037">
    <property type="entry name" value="MurB"/>
    <property type="match status" value="1"/>
</dbReference>
<name>U3C9X3_9VIBR</name>
<protein>
    <recommendedName>
        <fullName evidence="7 20">UDP-N-acetylenolpyruvoylglucosamine reductase</fullName>
        <ecNumber evidence="6 20">1.3.1.98</ecNumber>
    </recommendedName>
    <alternativeName>
        <fullName evidence="18 20">UDP-N-acetylmuramate dehydrogenase</fullName>
    </alternativeName>
</protein>
<dbReference type="InterPro" id="IPR006094">
    <property type="entry name" value="Oxid_FAD_bind_N"/>
</dbReference>
<feature type="domain" description="FAD-binding PCMH-type" evidence="21">
    <location>
        <begin position="22"/>
        <end position="193"/>
    </location>
</feature>
<dbReference type="InterPro" id="IPR016166">
    <property type="entry name" value="FAD-bd_PCMH"/>
</dbReference>
<evidence type="ECO:0000259" key="21">
    <source>
        <dbReference type="PROSITE" id="PS51387"/>
    </source>
</evidence>
<dbReference type="UniPathway" id="UPA00219"/>
<dbReference type="eggNOG" id="COG0812">
    <property type="taxonomic scope" value="Bacteria"/>
</dbReference>
<dbReference type="NCBIfam" id="NF000755">
    <property type="entry name" value="PRK00046.1"/>
    <property type="match status" value="1"/>
</dbReference>
<evidence type="ECO:0000256" key="20">
    <source>
        <dbReference type="HAMAP-Rule" id="MF_00037"/>
    </source>
</evidence>
<dbReference type="GO" id="GO:0005829">
    <property type="term" value="C:cytosol"/>
    <property type="evidence" value="ECO:0007669"/>
    <property type="project" value="TreeGrafter"/>
</dbReference>
<evidence type="ECO:0000256" key="15">
    <source>
        <dbReference type="ARBA" id="ARBA00023002"/>
    </source>
</evidence>
<dbReference type="GO" id="GO:0008360">
    <property type="term" value="P:regulation of cell shape"/>
    <property type="evidence" value="ECO:0007669"/>
    <property type="project" value="UniProtKB-KW"/>
</dbReference>
<dbReference type="Gene3D" id="3.30.43.10">
    <property type="entry name" value="Uridine Diphospho-n-acetylenolpyruvylglucosamine Reductase, domain 2"/>
    <property type="match status" value="1"/>
</dbReference>
<evidence type="ECO:0000256" key="17">
    <source>
        <dbReference type="ARBA" id="ARBA00023316"/>
    </source>
</evidence>
<evidence type="ECO:0000256" key="14">
    <source>
        <dbReference type="ARBA" id="ARBA00022984"/>
    </source>
</evidence>
<dbReference type="GO" id="GO:0051301">
    <property type="term" value="P:cell division"/>
    <property type="evidence" value="ECO:0007669"/>
    <property type="project" value="UniProtKB-KW"/>
</dbReference>